<dbReference type="EMBL" id="VICD02000332">
    <property type="protein sequence ID" value="KAB8162310.1"/>
    <property type="molecule type" value="Genomic_DNA"/>
</dbReference>
<dbReference type="GO" id="GO:0008237">
    <property type="term" value="F:metallopeptidase activity"/>
    <property type="evidence" value="ECO:0007669"/>
    <property type="project" value="UniProtKB-KW"/>
</dbReference>
<proteinExistence type="inferred from homology"/>
<name>A0A507ZUL2_9GAMM</name>
<evidence type="ECO:0000256" key="8">
    <source>
        <dbReference type="ARBA" id="ARBA00022801"/>
    </source>
</evidence>
<dbReference type="PANTHER" id="PTHR34448">
    <property type="entry name" value="AMINOPEPTIDASE"/>
    <property type="match status" value="1"/>
</dbReference>
<protein>
    <submittedName>
        <fullName evidence="10">Uncharacterized protein</fullName>
    </submittedName>
</protein>
<evidence type="ECO:0000256" key="1">
    <source>
        <dbReference type="ARBA" id="ARBA00001941"/>
    </source>
</evidence>
<dbReference type="GO" id="GO:0006508">
    <property type="term" value="P:proteolysis"/>
    <property type="evidence" value="ECO:0007669"/>
    <property type="project" value="UniProtKB-KW"/>
</dbReference>
<evidence type="ECO:0000256" key="3">
    <source>
        <dbReference type="ARBA" id="ARBA00001947"/>
    </source>
</evidence>
<evidence type="ECO:0000256" key="9">
    <source>
        <dbReference type="ARBA" id="ARBA00023049"/>
    </source>
</evidence>
<comment type="cofactor">
    <cofactor evidence="3">
        <name>Zn(2+)</name>
        <dbReference type="ChEBI" id="CHEBI:29105"/>
    </cofactor>
</comment>
<evidence type="ECO:0000256" key="4">
    <source>
        <dbReference type="ARBA" id="ARBA00008236"/>
    </source>
</evidence>
<dbReference type="InterPro" id="IPR052170">
    <property type="entry name" value="M29_Exopeptidase"/>
</dbReference>
<dbReference type="AlphaFoldDB" id="A0A507ZUL2"/>
<dbReference type="Proteomes" id="UP000320431">
    <property type="component" value="Unassembled WGS sequence"/>
</dbReference>
<evidence type="ECO:0000256" key="2">
    <source>
        <dbReference type="ARBA" id="ARBA00001946"/>
    </source>
</evidence>
<dbReference type="InterPro" id="IPR035097">
    <property type="entry name" value="M29_N-terminal"/>
</dbReference>
<reference evidence="10 11" key="1">
    <citation type="submission" date="2019-10" db="EMBL/GenBank/DDBJ databases">
        <title>Lysobacter alkalisoli sp. nov., isolated from saline-alkaline soil.</title>
        <authorList>
            <person name="Sun J.-Q."/>
        </authorList>
    </citation>
    <scope>NUCLEOTIDE SEQUENCE [LARGE SCALE GENOMIC DNA]</scope>
    <source>
        <strain evidence="10 11">KCTC 42381</strain>
    </source>
</reference>
<dbReference type="GO" id="GO:0046872">
    <property type="term" value="F:metal ion binding"/>
    <property type="evidence" value="ECO:0007669"/>
    <property type="project" value="UniProtKB-KW"/>
</dbReference>
<keyword evidence="9" id="KW-0482">Metalloprotease</keyword>
<dbReference type="RefSeq" id="WP_111267615.1">
    <property type="nucleotide sequence ID" value="NZ_CP029843.1"/>
</dbReference>
<dbReference type="PROSITE" id="PS51257">
    <property type="entry name" value="PROKAR_LIPOPROTEIN"/>
    <property type="match status" value="1"/>
</dbReference>
<comment type="cofactor">
    <cofactor evidence="2">
        <name>Mg(2+)</name>
        <dbReference type="ChEBI" id="CHEBI:18420"/>
    </cofactor>
</comment>
<keyword evidence="5" id="KW-0031">Aminopeptidase</keyword>
<comment type="cofactor">
    <cofactor evidence="1">
        <name>Co(2+)</name>
        <dbReference type="ChEBI" id="CHEBI:48828"/>
    </cofactor>
</comment>
<dbReference type="SUPFAM" id="SSF144052">
    <property type="entry name" value="Thermophilic metalloprotease-like"/>
    <property type="match status" value="1"/>
</dbReference>
<dbReference type="Pfam" id="PF02073">
    <property type="entry name" value="Peptidase_M29"/>
    <property type="match status" value="1"/>
</dbReference>
<accession>A0A507ZUL2</accession>
<keyword evidence="8" id="KW-0378">Hydrolase</keyword>
<evidence type="ECO:0000256" key="5">
    <source>
        <dbReference type="ARBA" id="ARBA00022438"/>
    </source>
</evidence>
<dbReference type="InterPro" id="IPR000787">
    <property type="entry name" value="Peptidase_M29"/>
</dbReference>
<evidence type="ECO:0000313" key="10">
    <source>
        <dbReference type="EMBL" id="KAB8162310.1"/>
    </source>
</evidence>
<dbReference type="Gene3D" id="3.40.1830.10">
    <property type="entry name" value="Thermophilic metalloprotease (M29)"/>
    <property type="match status" value="1"/>
</dbReference>
<gene>
    <name evidence="10" type="ORF">FKV24_018485</name>
</gene>
<sequence length="429" mass="44723">MNTTRLPRSAAIPLASLSIALLAVLVGCKPAGTGSERPDSTAAPMEAEAPAADAVATPSAAELEQLAERIVTQAAAVEPGEVVWISGRPHDAELLEDLAVQVRKAGGYAVVEYSSDRLTRRSFFDVPAEFDGTPNAAGLMLANNADVMIELSNGTSENLLEGADPARIAARIKADETVQNAFMKNGGRFIEVGNGLYPTSWRAERYGLSEAALAKMFWAGVNLDYAALQQRGDAVRAALAGADQVHVTHPNGTDLSVSVKGRAVMVSDGAISAEEKRQGGAALMTYLPAGEVYAAAVPGSASGTLVQSYGYYQGKPVENLTLTFESGELISVTGDGEGFAAMKAVYDAIDDDRKKQFGFVDLGINPNVSLPAESRVGNWVPAGTVSLGTGSNTWAGGDNSVPHSFSVSLQGATVTFDGNTVVENGELRL</sequence>
<comment type="caution">
    <text evidence="10">The sequence shown here is derived from an EMBL/GenBank/DDBJ whole genome shotgun (WGS) entry which is preliminary data.</text>
</comment>
<dbReference type="OrthoDB" id="9803993at2"/>
<keyword evidence="7" id="KW-0479">Metal-binding</keyword>
<dbReference type="GO" id="GO:0004177">
    <property type="term" value="F:aminopeptidase activity"/>
    <property type="evidence" value="ECO:0007669"/>
    <property type="project" value="UniProtKB-KW"/>
</dbReference>
<comment type="similarity">
    <text evidence="4">Belongs to the peptidase M29 family.</text>
</comment>
<organism evidence="10 11">
    <name type="scientific">Marilutibacter maris</name>
    <dbReference type="NCBI Taxonomy" id="1605891"/>
    <lineage>
        <taxon>Bacteria</taxon>
        <taxon>Pseudomonadati</taxon>
        <taxon>Pseudomonadota</taxon>
        <taxon>Gammaproteobacteria</taxon>
        <taxon>Lysobacterales</taxon>
        <taxon>Lysobacteraceae</taxon>
        <taxon>Marilutibacter</taxon>
    </lineage>
</organism>
<evidence type="ECO:0000256" key="7">
    <source>
        <dbReference type="ARBA" id="ARBA00022723"/>
    </source>
</evidence>
<evidence type="ECO:0000313" key="11">
    <source>
        <dbReference type="Proteomes" id="UP000320431"/>
    </source>
</evidence>
<keyword evidence="6" id="KW-0645">Protease</keyword>
<dbReference type="PANTHER" id="PTHR34448:SF1">
    <property type="entry name" value="BLL6088 PROTEIN"/>
    <property type="match status" value="1"/>
</dbReference>
<evidence type="ECO:0000256" key="6">
    <source>
        <dbReference type="ARBA" id="ARBA00022670"/>
    </source>
</evidence>